<gene>
    <name evidence="1" type="ORF">PVAP13_6NG161203</name>
</gene>
<protein>
    <submittedName>
        <fullName evidence="1">Uncharacterized protein</fullName>
    </submittedName>
</protein>
<accession>A0A8T0QXE3</accession>
<proteinExistence type="predicted"/>
<dbReference type="Proteomes" id="UP000823388">
    <property type="component" value="Chromosome 6N"/>
</dbReference>
<name>A0A8T0QXE3_PANVG</name>
<evidence type="ECO:0000313" key="1">
    <source>
        <dbReference type="EMBL" id="KAG2577927.1"/>
    </source>
</evidence>
<comment type="caution">
    <text evidence="1">The sequence shown here is derived from an EMBL/GenBank/DDBJ whole genome shotgun (WGS) entry which is preliminary data.</text>
</comment>
<organism evidence="1 2">
    <name type="scientific">Panicum virgatum</name>
    <name type="common">Blackwell switchgrass</name>
    <dbReference type="NCBI Taxonomy" id="38727"/>
    <lineage>
        <taxon>Eukaryota</taxon>
        <taxon>Viridiplantae</taxon>
        <taxon>Streptophyta</taxon>
        <taxon>Embryophyta</taxon>
        <taxon>Tracheophyta</taxon>
        <taxon>Spermatophyta</taxon>
        <taxon>Magnoliopsida</taxon>
        <taxon>Liliopsida</taxon>
        <taxon>Poales</taxon>
        <taxon>Poaceae</taxon>
        <taxon>PACMAD clade</taxon>
        <taxon>Panicoideae</taxon>
        <taxon>Panicodae</taxon>
        <taxon>Paniceae</taxon>
        <taxon>Panicinae</taxon>
        <taxon>Panicum</taxon>
        <taxon>Panicum sect. Hiantes</taxon>
    </lineage>
</organism>
<dbReference type="EMBL" id="CM029048">
    <property type="protein sequence ID" value="KAG2577927.1"/>
    <property type="molecule type" value="Genomic_DNA"/>
</dbReference>
<evidence type="ECO:0000313" key="2">
    <source>
        <dbReference type="Proteomes" id="UP000823388"/>
    </source>
</evidence>
<keyword evidence="2" id="KW-1185">Reference proteome</keyword>
<dbReference type="AlphaFoldDB" id="A0A8T0QXE3"/>
<sequence>MLLVYVEDHPGTIAVGGIGRRHHRCKEDDGHRFNRNCSLQLAGRLVREERHAQIDWARTSGSCACLHHVDGWERKHTYLE</sequence>
<reference evidence="1" key="1">
    <citation type="submission" date="2020-05" db="EMBL/GenBank/DDBJ databases">
        <title>WGS assembly of Panicum virgatum.</title>
        <authorList>
            <person name="Lovell J.T."/>
            <person name="Jenkins J."/>
            <person name="Shu S."/>
            <person name="Juenger T.E."/>
            <person name="Schmutz J."/>
        </authorList>
    </citation>
    <scope>NUCLEOTIDE SEQUENCE</scope>
    <source>
        <strain evidence="1">AP13</strain>
    </source>
</reference>